<accession>A0A8J6Q452</accession>
<dbReference type="EMBL" id="JACVXD010000002">
    <property type="protein sequence ID" value="MBD0823548.1"/>
    <property type="molecule type" value="Genomic_DNA"/>
</dbReference>
<evidence type="ECO:0000313" key="2">
    <source>
        <dbReference type="Proteomes" id="UP000621516"/>
    </source>
</evidence>
<dbReference type="RefSeq" id="WP_188222846.1">
    <property type="nucleotide sequence ID" value="NZ_JACVXD010000002.1"/>
</dbReference>
<evidence type="ECO:0008006" key="3">
    <source>
        <dbReference type="Google" id="ProtNLM"/>
    </source>
</evidence>
<organism evidence="1 2">
    <name type="scientific">Aestuariibaculum marinum</name>
    <dbReference type="NCBI Taxonomy" id="2683592"/>
    <lineage>
        <taxon>Bacteria</taxon>
        <taxon>Pseudomonadati</taxon>
        <taxon>Bacteroidota</taxon>
        <taxon>Flavobacteriia</taxon>
        <taxon>Flavobacteriales</taxon>
        <taxon>Flavobacteriaceae</taxon>
    </lineage>
</organism>
<dbReference type="Proteomes" id="UP000621516">
    <property type="component" value="Unassembled WGS sequence"/>
</dbReference>
<comment type="caution">
    <text evidence="1">The sequence shown here is derived from an EMBL/GenBank/DDBJ whole genome shotgun (WGS) entry which is preliminary data.</text>
</comment>
<reference evidence="1 2" key="1">
    <citation type="journal article" date="2018" name="J. Microbiol.">
        <title>Aestuariibaculum marinum sp. nov., a marine bacterium isolated from seawater in South Korea.</title>
        <authorList>
            <person name="Choi J."/>
            <person name="Lee D."/>
            <person name="Jang J.H."/>
            <person name="Cha S."/>
            <person name="Seo T."/>
        </authorList>
    </citation>
    <scope>NUCLEOTIDE SEQUENCE [LARGE SCALE GENOMIC DNA]</scope>
    <source>
        <strain evidence="1 2">IP7</strain>
    </source>
</reference>
<proteinExistence type="predicted"/>
<dbReference type="AlphaFoldDB" id="A0A8J6Q452"/>
<name>A0A8J6Q452_9FLAO</name>
<keyword evidence="2" id="KW-1185">Reference proteome</keyword>
<gene>
    <name evidence="1" type="ORF">ICJ85_05895</name>
</gene>
<evidence type="ECO:0000313" key="1">
    <source>
        <dbReference type="EMBL" id="MBD0823548.1"/>
    </source>
</evidence>
<sequence>MKKFIILITACTFLTGCSRNLFNFTIVSTKDIELEKLASLKKSSEKTEGEDKASIIIFVPSKRIKIDKAISNTIDAFPGCVALMNGTVYSKFWWIPYIYGKEKIVVEATPVIDPSIAQSSSQLTQYTKVYINRKGNIDFIESISEEKYLDEKNKI</sequence>
<dbReference type="PROSITE" id="PS51257">
    <property type="entry name" value="PROKAR_LIPOPROTEIN"/>
    <property type="match status" value="1"/>
</dbReference>
<protein>
    <recommendedName>
        <fullName evidence="3">Lipoprotein</fullName>
    </recommendedName>
</protein>